<evidence type="ECO:0000259" key="4">
    <source>
        <dbReference type="Pfam" id="PF00724"/>
    </source>
</evidence>
<reference evidence="5" key="1">
    <citation type="submission" date="2022-03" db="EMBL/GenBank/DDBJ databases">
        <title>Bacterial whole genome sequence for Hymenobacter sp. DH14.</title>
        <authorList>
            <person name="Le V."/>
        </authorList>
    </citation>
    <scope>NUCLEOTIDE SEQUENCE</scope>
    <source>
        <strain evidence="5">DH14</strain>
    </source>
</reference>
<evidence type="ECO:0000256" key="2">
    <source>
        <dbReference type="ARBA" id="ARBA00005979"/>
    </source>
</evidence>
<keyword evidence="3" id="KW-0560">Oxidoreductase</keyword>
<protein>
    <submittedName>
        <fullName evidence="5">Alkene reductase</fullName>
    </submittedName>
</protein>
<dbReference type="Gene3D" id="3.20.20.70">
    <property type="entry name" value="Aldolase class I"/>
    <property type="match status" value="1"/>
</dbReference>
<feature type="domain" description="NADH:flavin oxidoreductase/NADH oxidase N-terminal" evidence="4">
    <location>
        <begin position="6"/>
        <end position="330"/>
    </location>
</feature>
<comment type="cofactor">
    <cofactor evidence="1">
        <name>FMN</name>
        <dbReference type="ChEBI" id="CHEBI:58210"/>
    </cofactor>
</comment>
<evidence type="ECO:0000313" key="6">
    <source>
        <dbReference type="Proteomes" id="UP001139193"/>
    </source>
</evidence>
<name>A0A9X1VJF5_9BACT</name>
<dbReference type="EMBL" id="JALBGC010000005">
    <property type="protein sequence ID" value="MCI1189302.1"/>
    <property type="molecule type" value="Genomic_DNA"/>
</dbReference>
<dbReference type="PANTHER" id="PTHR22893">
    <property type="entry name" value="NADH OXIDOREDUCTASE-RELATED"/>
    <property type="match status" value="1"/>
</dbReference>
<keyword evidence="6" id="KW-1185">Reference proteome</keyword>
<dbReference type="PANTHER" id="PTHR22893:SF91">
    <property type="entry name" value="NADPH DEHYDROGENASE 2-RELATED"/>
    <property type="match status" value="1"/>
</dbReference>
<dbReference type="CDD" id="cd02933">
    <property type="entry name" value="OYE_like_FMN"/>
    <property type="match status" value="1"/>
</dbReference>
<organism evidence="5 6">
    <name type="scientific">Hymenobacter cyanobacteriorum</name>
    <dbReference type="NCBI Taxonomy" id="2926463"/>
    <lineage>
        <taxon>Bacteria</taxon>
        <taxon>Pseudomonadati</taxon>
        <taxon>Bacteroidota</taxon>
        <taxon>Cytophagia</taxon>
        <taxon>Cytophagales</taxon>
        <taxon>Hymenobacteraceae</taxon>
        <taxon>Hymenobacter</taxon>
    </lineage>
</organism>
<sequence length="371" mass="39784">MSSKAFEPAQLGPLTLTNRIVMAPMTRSRALGNEANELMAEYYRQRATAGLIISEGVSPSADGLGYARIPGLFTPEQATNWQRVTETVHHHGGHIFIQLMHAGRVFHPLNLPEGAEGVAPSAIAAKGQMWTDQQQMQDQPAPRALTTAEVAEVVQQYAQSAKLALEAGFDGVEVHGANGYLPEQFLNPNSNQRTDEYGGSVQNRARFVLDVTRAVAAEIGADRTGVRLSPGSTFNDMGAYPEMAETYAYLAAELQKIGVAYVHLVATGYIPAEVLDSIHAAYTGPVIYNGGYRDLARTEADLAGRAAFISFGTAYISNPDLVERLQAGQPLAEADQATFYAPGPNGFADGYTHYPTADGQPAGTFSPTYEA</sequence>
<dbReference type="Pfam" id="PF00724">
    <property type="entry name" value="Oxidored_FMN"/>
    <property type="match status" value="1"/>
</dbReference>
<comment type="caution">
    <text evidence="5">The sequence shown here is derived from an EMBL/GenBank/DDBJ whole genome shotgun (WGS) entry which is preliminary data.</text>
</comment>
<evidence type="ECO:0000256" key="1">
    <source>
        <dbReference type="ARBA" id="ARBA00001917"/>
    </source>
</evidence>
<dbReference type="InterPro" id="IPR013785">
    <property type="entry name" value="Aldolase_TIM"/>
</dbReference>
<dbReference type="Proteomes" id="UP001139193">
    <property type="component" value="Unassembled WGS sequence"/>
</dbReference>
<accession>A0A9X1VJF5</accession>
<dbReference type="FunFam" id="3.20.20.70:FF:000059">
    <property type="entry name" value="N-ethylmaleimide reductase, FMN-linked"/>
    <property type="match status" value="1"/>
</dbReference>
<dbReference type="GO" id="GO:0016628">
    <property type="term" value="F:oxidoreductase activity, acting on the CH-CH group of donors, NAD or NADP as acceptor"/>
    <property type="evidence" value="ECO:0007669"/>
    <property type="project" value="UniProtKB-ARBA"/>
</dbReference>
<proteinExistence type="inferred from homology"/>
<dbReference type="GO" id="GO:0005829">
    <property type="term" value="C:cytosol"/>
    <property type="evidence" value="ECO:0007669"/>
    <property type="project" value="UniProtKB-ARBA"/>
</dbReference>
<dbReference type="SUPFAM" id="SSF51395">
    <property type="entry name" value="FMN-linked oxidoreductases"/>
    <property type="match status" value="1"/>
</dbReference>
<dbReference type="InterPro" id="IPR045247">
    <property type="entry name" value="Oye-like"/>
</dbReference>
<dbReference type="GO" id="GO:0010181">
    <property type="term" value="F:FMN binding"/>
    <property type="evidence" value="ECO:0007669"/>
    <property type="project" value="InterPro"/>
</dbReference>
<gene>
    <name evidence="5" type="ORF">MON38_17905</name>
</gene>
<evidence type="ECO:0000256" key="3">
    <source>
        <dbReference type="ARBA" id="ARBA00023002"/>
    </source>
</evidence>
<comment type="similarity">
    <text evidence="2">Belongs to the NADH:flavin oxidoreductase/NADH oxidase family.</text>
</comment>
<dbReference type="RefSeq" id="WP_241937532.1">
    <property type="nucleotide sequence ID" value="NZ_JALBGC010000005.1"/>
</dbReference>
<dbReference type="AlphaFoldDB" id="A0A9X1VJF5"/>
<dbReference type="InterPro" id="IPR001155">
    <property type="entry name" value="OxRdtase_FMN_N"/>
</dbReference>
<evidence type="ECO:0000313" key="5">
    <source>
        <dbReference type="EMBL" id="MCI1189302.1"/>
    </source>
</evidence>